<accession>A0A7H1N005</accession>
<dbReference type="Proteomes" id="UP000516369">
    <property type="component" value="Chromosome"/>
</dbReference>
<reference evidence="2 3" key="1">
    <citation type="submission" date="2020-05" db="EMBL/GenBank/DDBJ databases">
        <title>Complete closed genome sequence of Defluviicoccus vanus.</title>
        <authorList>
            <person name="Bessarab I."/>
            <person name="Arumugam K."/>
            <person name="Maszenan A.M."/>
            <person name="Seviour R.J."/>
            <person name="Williams R.B."/>
        </authorList>
    </citation>
    <scope>NUCLEOTIDE SEQUENCE [LARGE SCALE GENOMIC DNA]</scope>
    <source>
        <strain evidence="2 3">Ben 114</strain>
    </source>
</reference>
<dbReference type="RefSeq" id="WP_190262553.1">
    <property type="nucleotide sequence ID" value="NZ_CP053923.1"/>
</dbReference>
<dbReference type="AlphaFoldDB" id="A0A7H1N005"/>
<evidence type="ECO:0000256" key="1">
    <source>
        <dbReference type="SAM" id="MobiDB-lite"/>
    </source>
</evidence>
<organism evidence="2 3">
    <name type="scientific">Defluviicoccus vanus</name>
    <dbReference type="NCBI Taxonomy" id="111831"/>
    <lineage>
        <taxon>Bacteria</taxon>
        <taxon>Pseudomonadati</taxon>
        <taxon>Pseudomonadota</taxon>
        <taxon>Alphaproteobacteria</taxon>
        <taxon>Rhodospirillales</taxon>
        <taxon>Rhodospirillaceae</taxon>
        <taxon>Defluviicoccus</taxon>
    </lineage>
</organism>
<name>A0A7H1N005_9PROT</name>
<sequence>MATAYREQRKFELAEAEQRHRAAAEQAKKDQQALDEMAINQQLRRSSGN</sequence>
<proteinExistence type="predicted"/>
<protein>
    <submittedName>
        <fullName evidence="2">Uncharacterized protein</fullName>
    </submittedName>
</protein>
<keyword evidence="3" id="KW-1185">Reference proteome</keyword>
<dbReference type="KEGG" id="dvn:HQ394_06345"/>
<evidence type="ECO:0000313" key="3">
    <source>
        <dbReference type="Proteomes" id="UP000516369"/>
    </source>
</evidence>
<gene>
    <name evidence="2" type="ORF">HQ394_06345</name>
</gene>
<evidence type="ECO:0000313" key="2">
    <source>
        <dbReference type="EMBL" id="QNT69041.1"/>
    </source>
</evidence>
<dbReference type="EMBL" id="CP053923">
    <property type="protein sequence ID" value="QNT69041.1"/>
    <property type="molecule type" value="Genomic_DNA"/>
</dbReference>
<feature type="region of interest" description="Disordered" evidence="1">
    <location>
        <begin position="1"/>
        <end position="32"/>
    </location>
</feature>